<dbReference type="SMART" id="SM00583">
    <property type="entry name" value="SPK"/>
    <property type="match status" value="2"/>
</dbReference>
<sequence length="503" mass="57735">MNADTADEEITKLLEFLIEQTKDAFEPMRALAVFESFGQLEEDPLDRKTYHYRFHQKIAPNMDSWNNYSIESRIRLMFALAGRVRDNFLESIQSQGTVELDEKNRICEYISNDGTLTLKGDHSDSARWARRITSTTNPTKSAAFAEKFMNFLVEKTKNVVEPVSVGGIYEEFSQIDGFGLSPAAYRTRFHINIVPEINEWNSYSIEERIRLLMALGALVPEDFLERIEAEGTVDLDEKGRILKYSSNDGNLNLDKRNIATANRRNSTAAHRKRSLDRDSESGSAKNARAVKSEPKSKPQSDLHYSSESDTDDVEFVESLPGKPKLEPIDYDYDQYFNRDVSYNNYDQEEVENRNVRLSIASSMPSLESNVIKLNDFLKEVRKFLCFLEISELDELKHQIKESVVQTAGANENLEISDLCTLLDAFFFSINQKTRSTIPNDSTMPVNVFLIKFKCFLLGMESPEFLDLQEKVQRKLDESDITEKILQLSDIQHAVQYLFFSVSH</sequence>
<dbReference type="HOGENOM" id="CLU_032754_0_0_1"/>
<evidence type="ECO:0000313" key="4">
    <source>
        <dbReference type="Proteomes" id="UP000001940"/>
    </source>
</evidence>
<evidence type="ECO:0000313" key="5">
    <source>
        <dbReference type="WormBase" id="Y57A10A.8"/>
    </source>
</evidence>
<dbReference type="InParanoid" id="Q9NA84"/>
<dbReference type="AlphaFoldDB" id="Q9NA84"/>
<dbReference type="DIP" id="DIP-25968N"/>
<protein>
    <submittedName>
        <fullName evidence="3">SPK domain-containing protein</fullName>
    </submittedName>
</protein>
<dbReference type="AGR" id="WB:WBGene00013253"/>
<reference evidence="3 4" key="1">
    <citation type="journal article" date="1998" name="Science">
        <title>Genome sequence of the nematode C. elegans: a platform for investigating biology.</title>
        <authorList>
            <consortium name="The C. elegans sequencing consortium"/>
            <person name="Sulson J.E."/>
            <person name="Waterston R."/>
        </authorList>
    </citation>
    <scope>NUCLEOTIDE SEQUENCE [LARGE SCALE GENOMIC DNA]</scope>
    <source>
        <strain evidence="3 4">Bristol N2</strain>
    </source>
</reference>
<dbReference type="Bgee" id="WBGene00013253">
    <property type="expression patterns" value="Expressed in germ line (C elegans) and 4 other cell types or tissues"/>
</dbReference>
<evidence type="ECO:0000256" key="1">
    <source>
        <dbReference type="SAM" id="MobiDB-lite"/>
    </source>
</evidence>
<dbReference type="PANTHER" id="PTHR23362:SF0">
    <property type="entry name" value="CALPONIN-HOMOLOGY (CH) DOMAIN-CONTAINING PROTEIN-RELATED"/>
    <property type="match status" value="1"/>
</dbReference>
<feature type="compositionally biased region" description="Polar residues" evidence="1">
    <location>
        <begin position="259"/>
        <end position="268"/>
    </location>
</feature>
<dbReference type="CTD" id="190336"/>
<dbReference type="IntAct" id="Q9NA84">
    <property type="interactions" value="6"/>
</dbReference>
<dbReference type="RefSeq" id="NP_496588.2">
    <property type="nucleotide sequence ID" value="NM_064187.5"/>
</dbReference>
<dbReference type="InterPro" id="IPR053315">
    <property type="entry name" value="Peptidase_C14A"/>
</dbReference>
<dbReference type="OrthoDB" id="5876028at2759"/>
<dbReference type="PhylomeDB" id="Q9NA84"/>
<dbReference type="PeptideAtlas" id="Q9NA84"/>
<keyword evidence="6" id="KW-1267">Proteomics identification</keyword>
<dbReference type="KEGG" id="cel:CELE_Y57A10A.8"/>
<dbReference type="PANTHER" id="PTHR23362">
    <property type="entry name" value="L-PLASTIN-RELATED"/>
    <property type="match status" value="1"/>
</dbReference>
<dbReference type="Proteomes" id="UP000001940">
    <property type="component" value="Chromosome II"/>
</dbReference>
<feature type="domain" description="SPK" evidence="2">
    <location>
        <begin position="144"/>
        <end position="255"/>
    </location>
</feature>
<evidence type="ECO:0007829" key="6">
    <source>
        <dbReference type="PeptideAtlas" id="Q9NA84"/>
    </source>
</evidence>
<dbReference type="GeneID" id="190336"/>
<proteinExistence type="evidence at protein level"/>
<organism evidence="3 4">
    <name type="scientific">Caenorhabditis elegans</name>
    <dbReference type="NCBI Taxonomy" id="6239"/>
    <lineage>
        <taxon>Eukaryota</taxon>
        <taxon>Metazoa</taxon>
        <taxon>Ecdysozoa</taxon>
        <taxon>Nematoda</taxon>
        <taxon>Chromadorea</taxon>
        <taxon>Rhabditida</taxon>
        <taxon>Rhabditina</taxon>
        <taxon>Rhabditomorpha</taxon>
        <taxon>Rhabditoidea</taxon>
        <taxon>Rhabditidae</taxon>
        <taxon>Peloderinae</taxon>
        <taxon>Caenorhabditis</taxon>
    </lineage>
</organism>
<feature type="domain" description="SPK" evidence="2">
    <location>
        <begin position="9"/>
        <end position="120"/>
    </location>
</feature>
<keyword evidence="4" id="KW-1185">Reference proteome</keyword>
<dbReference type="FunCoup" id="Q9NA84">
    <property type="interactions" value="1481"/>
</dbReference>
<dbReference type="InterPro" id="IPR006570">
    <property type="entry name" value="SPK_dom"/>
</dbReference>
<dbReference type="Pfam" id="PF04435">
    <property type="entry name" value="SPK"/>
    <property type="match status" value="2"/>
</dbReference>
<gene>
    <name evidence="3" type="ORF">CELE_Y57A10A.8</name>
    <name evidence="3 5" type="ORF">Y57A10A.8</name>
</gene>
<dbReference type="STRING" id="6239.Y57A10A.8.1"/>
<dbReference type="eggNOG" id="ENOG502TJN5">
    <property type="taxonomic scope" value="Eukaryota"/>
</dbReference>
<name>Q9NA84_CAEEL</name>
<dbReference type="PaxDb" id="6239-Y57A10A.8"/>
<dbReference type="PIR" id="T31630">
    <property type="entry name" value="T31630"/>
</dbReference>
<dbReference type="WormBase" id="Y57A10A.8">
    <property type="protein sequence ID" value="CE35687"/>
    <property type="gene ID" value="WBGene00013253"/>
</dbReference>
<feature type="compositionally biased region" description="Basic and acidic residues" evidence="1">
    <location>
        <begin position="290"/>
        <end position="306"/>
    </location>
</feature>
<evidence type="ECO:0000313" key="3">
    <source>
        <dbReference type="EMBL" id="CAB55013.2"/>
    </source>
</evidence>
<dbReference type="SMR" id="Q9NA84"/>
<dbReference type="UCSC" id="Y57A10A.8">
    <property type="organism name" value="c. elegans"/>
</dbReference>
<dbReference type="OMA" id="IRIIRFR"/>
<evidence type="ECO:0000259" key="2">
    <source>
        <dbReference type="SMART" id="SM00583"/>
    </source>
</evidence>
<dbReference type="EMBL" id="BX284602">
    <property type="protein sequence ID" value="CAB55013.2"/>
    <property type="molecule type" value="Genomic_DNA"/>
</dbReference>
<feature type="region of interest" description="Disordered" evidence="1">
    <location>
        <begin position="255"/>
        <end position="326"/>
    </location>
</feature>
<accession>Q9NA84</accession>